<proteinExistence type="inferred from homology"/>
<dbReference type="PRINTS" id="PR00420">
    <property type="entry name" value="RNGMNOXGNASE"/>
</dbReference>
<dbReference type="GO" id="GO:0071949">
    <property type="term" value="F:FAD binding"/>
    <property type="evidence" value="ECO:0007669"/>
    <property type="project" value="InterPro"/>
</dbReference>
<evidence type="ECO:0000256" key="4">
    <source>
        <dbReference type="ARBA" id="ARBA00022827"/>
    </source>
</evidence>
<comment type="caution">
    <text evidence="8">The sequence shown here is derived from an EMBL/GenBank/DDBJ whole genome shotgun (WGS) entry which is preliminary data.</text>
</comment>
<dbReference type="KEGG" id="cfj:CFIO01_00394"/>
<keyword evidence="9" id="KW-1185">Reference proteome</keyword>
<evidence type="ECO:0000256" key="3">
    <source>
        <dbReference type="ARBA" id="ARBA00022630"/>
    </source>
</evidence>
<dbReference type="PANTHER" id="PTHR46720:SF3">
    <property type="entry name" value="FAD-BINDING DOMAIN-CONTAINING PROTEIN-RELATED"/>
    <property type="match status" value="1"/>
</dbReference>
<evidence type="ECO:0000256" key="1">
    <source>
        <dbReference type="ARBA" id="ARBA00001974"/>
    </source>
</evidence>
<dbReference type="SUPFAM" id="SSF51905">
    <property type="entry name" value="FAD/NAD(P)-binding domain"/>
    <property type="match status" value="1"/>
</dbReference>
<evidence type="ECO:0000256" key="2">
    <source>
        <dbReference type="ARBA" id="ARBA00007992"/>
    </source>
</evidence>
<keyword evidence="6" id="KW-0812">Transmembrane</keyword>
<protein>
    <recommendedName>
        <fullName evidence="7">FAD-binding domain-containing protein</fullName>
    </recommendedName>
</protein>
<keyword evidence="3" id="KW-0285">Flavoprotein</keyword>
<dbReference type="HOGENOM" id="CLU_009665_6_5_1"/>
<keyword evidence="6" id="KW-1133">Transmembrane helix</keyword>
<comment type="cofactor">
    <cofactor evidence="1">
        <name>FAD</name>
        <dbReference type="ChEBI" id="CHEBI:57692"/>
    </cofactor>
</comment>
<dbReference type="Pfam" id="PF01494">
    <property type="entry name" value="FAD_binding_3"/>
    <property type="match status" value="1"/>
</dbReference>
<dbReference type="InterPro" id="IPR051104">
    <property type="entry name" value="FAD_monoxygenase"/>
</dbReference>
<keyword evidence="5" id="KW-0560">Oxidoreductase</keyword>
<evidence type="ECO:0000259" key="7">
    <source>
        <dbReference type="Pfam" id="PF01494"/>
    </source>
</evidence>
<evidence type="ECO:0000256" key="6">
    <source>
        <dbReference type="SAM" id="Phobius"/>
    </source>
</evidence>
<accession>A0A010RDS9</accession>
<dbReference type="Proteomes" id="UP000020467">
    <property type="component" value="Unassembled WGS sequence"/>
</dbReference>
<evidence type="ECO:0000256" key="5">
    <source>
        <dbReference type="ARBA" id="ARBA00023002"/>
    </source>
</evidence>
<gene>
    <name evidence="8" type="ORF">CFIO01_00394</name>
</gene>
<keyword evidence="4" id="KW-0274">FAD</keyword>
<dbReference type="EMBL" id="JARH01000874">
    <property type="protein sequence ID" value="EXF75909.1"/>
    <property type="molecule type" value="Genomic_DNA"/>
</dbReference>
<evidence type="ECO:0000313" key="8">
    <source>
        <dbReference type="EMBL" id="EXF75909.1"/>
    </source>
</evidence>
<comment type="similarity">
    <text evidence="2">Belongs to the paxM FAD-dependent monooxygenase family.</text>
</comment>
<sequence>MGENFEASRIRVGILGAGIAGCCLAVGLLQNPLFDVQLFERYSDIRVRGSGLAPHGNAIRAMDLISPKIKRAYFKKSHFMAGDEDTEMATQFKLASGEYAGVIFAELGRAKGRRTVHRAHFIQGLLEEDVVPHQRVHFSKRVAKMKEDPFTRKITVGFEDGTQDVFDIVFGAEGVNSPTRKFVLGPGHPSAAPVNHDQWRQFHTTVPMSEAKMVVPVESVNTVITYCTPYGFINAIPLDLGQTFSVGCYQRDTKCPERGAPLDPQLWKGLLPGVDALISLLEKGHTEDWTLQDHDHAPSYYRGRVAMVGDAAHGTLPHSGNGAAQAIEDCSVLTGIFLRLTSLDEVEAAFKAYDQVRIPRSQKIVEITRSFGRLYSRDPHEIVLDEMKAEMREGGMYINGVDMEAQVESAVDAFERFKGIQIDV</sequence>
<keyword evidence="6" id="KW-0472">Membrane</keyword>
<dbReference type="InterPro" id="IPR002938">
    <property type="entry name" value="FAD-bd"/>
</dbReference>
<reference evidence="8 9" key="1">
    <citation type="submission" date="2014-02" db="EMBL/GenBank/DDBJ databases">
        <title>The genome sequence of Colletotrichum fioriniae PJ7.</title>
        <authorList>
            <person name="Baroncelli R."/>
            <person name="Thon M.R."/>
        </authorList>
    </citation>
    <scope>NUCLEOTIDE SEQUENCE [LARGE SCALE GENOMIC DNA]</scope>
    <source>
        <strain evidence="8 9">PJ7</strain>
    </source>
</reference>
<dbReference type="GO" id="GO:0016491">
    <property type="term" value="F:oxidoreductase activity"/>
    <property type="evidence" value="ECO:0007669"/>
    <property type="project" value="UniProtKB-KW"/>
</dbReference>
<organism evidence="8 9">
    <name type="scientific">Colletotrichum fioriniae PJ7</name>
    <dbReference type="NCBI Taxonomy" id="1445577"/>
    <lineage>
        <taxon>Eukaryota</taxon>
        <taxon>Fungi</taxon>
        <taxon>Dikarya</taxon>
        <taxon>Ascomycota</taxon>
        <taxon>Pezizomycotina</taxon>
        <taxon>Sordariomycetes</taxon>
        <taxon>Hypocreomycetidae</taxon>
        <taxon>Glomerellales</taxon>
        <taxon>Glomerellaceae</taxon>
        <taxon>Colletotrichum</taxon>
        <taxon>Colletotrichum acutatum species complex</taxon>
    </lineage>
</organism>
<dbReference type="AlphaFoldDB" id="A0A010RDS9"/>
<dbReference type="InterPro" id="IPR036188">
    <property type="entry name" value="FAD/NAD-bd_sf"/>
</dbReference>
<name>A0A010RDS9_9PEZI</name>
<dbReference type="GO" id="GO:0044550">
    <property type="term" value="P:secondary metabolite biosynthetic process"/>
    <property type="evidence" value="ECO:0007669"/>
    <property type="project" value="TreeGrafter"/>
</dbReference>
<dbReference type="eggNOG" id="KOG2614">
    <property type="taxonomic scope" value="Eukaryota"/>
</dbReference>
<feature type="domain" description="FAD-binding" evidence="7">
    <location>
        <begin position="11"/>
        <end position="366"/>
    </location>
</feature>
<dbReference type="OrthoDB" id="16820at2759"/>
<feature type="transmembrane region" description="Helical" evidence="6">
    <location>
        <begin position="12"/>
        <end position="29"/>
    </location>
</feature>
<dbReference type="Gene3D" id="3.50.50.60">
    <property type="entry name" value="FAD/NAD(P)-binding domain"/>
    <property type="match status" value="1"/>
</dbReference>
<dbReference type="PANTHER" id="PTHR46720">
    <property type="entry name" value="HYDROXYLASE, PUTATIVE (AFU_ORTHOLOGUE AFUA_3G01460)-RELATED"/>
    <property type="match status" value="1"/>
</dbReference>
<evidence type="ECO:0000313" key="9">
    <source>
        <dbReference type="Proteomes" id="UP000020467"/>
    </source>
</evidence>
<dbReference type="STRING" id="1445577.A0A010RDS9"/>